<name>A0A7X5V3D3_9SPHN</name>
<keyword evidence="1" id="KW-0732">Signal</keyword>
<keyword evidence="3" id="KW-1185">Reference proteome</keyword>
<dbReference type="RefSeq" id="WP_167300941.1">
    <property type="nucleotide sequence ID" value="NZ_CP170557.1"/>
</dbReference>
<dbReference type="Proteomes" id="UP000564677">
    <property type="component" value="Unassembled WGS sequence"/>
</dbReference>
<dbReference type="EMBL" id="JAASQV010000004">
    <property type="protein sequence ID" value="NIJ66601.1"/>
    <property type="molecule type" value="Genomic_DNA"/>
</dbReference>
<gene>
    <name evidence="2" type="ORF">FHR20_003577</name>
</gene>
<evidence type="ECO:0000313" key="3">
    <source>
        <dbReference type="Proteomes" id="UP000564677"/>
    </source>
</evidence>
<evidence type="ECO:0000256" key="1">
    <source>
        <dbReference type="SAM" id="SignalP"/>
    </source>
</evidence>
<reference evidence="2 3" key="1">
    <citation type="submission" date="2020-03" db="EMBL/GenBank/DDBJ databases">
        <title>Genomic Encyclopedia of Type Strains, Phase IV (KMG-IV): sequencing the most valuable type-strain genomes for metagenomic binning, comparative biology and taxonomic classification.</title>
        <authorList>
            <person name="Goeker M."/>
        </authorList>
    </citation>
    <scope>NUCLEOTIDE SEQUENCE [LARGE SCALE GENOMIC DNA]</scope>
    <source>
        <strain evidence="2 3">DSM 4733</strain>
    </source>
</reference>
<organism evidence="2 3">
    <name type="scientific">Sphingomonas leidyi</name>
    <dbReference type="NCBI Taxonomy" id="68569"/>
    <lineage>
        <taxon>Bacteria</taxon>
        <taxon>Pseudomonadati</taxon>
        <taxon>Pseudomonadota</taxon>
        <taxon>Alphaproteobacteria</taxon>
        <taxon>Sphingomonadales</taxon>
        <taxon>Sphingomonadaceae</taxon>
        <taxon>Sphingomonas</taxon>
    </lineage>
</organism>
<dbReference type="AlphaFoldDB" id="A0A7X5V3D3"/>
<sequence length="133" mass="14128">MNRISISLLGAALLAAVATPAAAAARDGEADLAKAIAGRTAGKPVDCILLRDIRSSRIIDGTAIVYEMNNGVFYVNRPKSGAESLNWTNVLVTDTHSSQLCSIDTVKLYDTGVRMTTGWVGLGDFVPYTKPRS</sequence>
<comment type="caution">
    <text evidence="2">The sequence shown here is derived from an EMBL/GenBank/DDBJ whole genome shotgun (WGS) entry which is preliminary data.</text>
</comment>
<feature type="chain" id="PRO_5031180482" evidence="1">
    <location>
        <begin position="24"/>
        <end position="133"/>
    </location>
</feature>
<proteinExistence type="predicted"/>
<accession>A0A7X5V3D3</accession>
<protein>
    <submittedName>
        <fullName evidence="2">Uncharacterized protein</fullName>
    </submittedName>
</protein>
<feature type="signal peptide" evidence="1">
    <location>
        <begin position="1"/>
        <end position="23"/>
    </location>
</feature>
<evidence type="ECO:0000313" key="2">
    <source>
        <dbReference type="EMBL" id="NIJ66601.1"/>
    </source>
</evidence>